<evidence type="ECO:0000313" key="10">
    <source>
        <dbReference type="Proteomes" id="UP001138500"/>
    </source>
</evidence>
<evidence type="ECO:0000256" key="7">
    <source>
        <dbReference type="ARBA" id="ARBA00023157"/>
    </source>
</evidence>
<protein>
    <recommendedName>
        <fullName evidence="8">Carboxylic ester hydrolase</fullName>
        <ecNumber evidence="8">3.1.1.-</ecNumber>
    </recommendedName>
</protein>
<evidence type="ECO:0000256" key="5">
    <source>
        <dbReference type="ARBA" id="ARBA00022801"/>
    </source>
</evidence>
<dbReference type="Proteomes" id="UP001138500">
    <property type="component" value="Unassembled WGS sequence"/>
</dbReference>
<evidence type="ECO:0000256" key="4">
    <source>
        <dbReference type="ARBA" id="ARBA00022729"/>
    </source>
</evidence>
<dbReference type="PANTHER" id="PTHR33938:SF8">
    <property type="entry name" value="CARBOXYLIC ESTER HYDROLASE"/>
    <property type="match status" value="1"/>
</dbReference>
<dbReference type="InterPro" id="IPR011118">
    <property type="entry name" value="Tannase/feruloyl_esterase"/>
</dbReference>
<comment type="similarity">
    <text evidence="1 8">Belongs to the tannase family.</text>
</comment>
<feature type="chain" id="PRO_5041021197" description="Carboxylic ester hydrolase" evidence="8">
    <location>
        <begin position="20"/>
        <end position="557"/>
    </location>
</feature>
<dbReference type="InterPro" id="IPR029058">
    <property type="entry name" value="AB_hydrolase_fold"/>
</dbReference>
<dbReference type="PANTHER" id="PTHR33938">
    <property type="entry name" value="FERULOYL ESTERASE B-RELATED"/>
    <property type="match status" value="1"/>
</dbReference>
<evidence type="ECO:0000256" key="3">
    <source>
        <dbReference type="ARBA" id="ARBA00022723"/>
    </source>
</evidence>
<sequence length="557" mass="60165">MRMPLILSALLASVGLSHAATTECDPKSLPAFEVYGTRILEIQAAERSNFTEWGNSYDLLPISQQPISFCNITVTYTHPGQNDTLNAYIWLPTGDNVQSWNERYLGIGGGGYIAGQLDQMPHGVALGYAVAATDGGHSLYGDPAKMATDSASWSILSPGNADWVRIQNFASRGTGDLPKIAKKVIQGFYGRAPKRAYWNGCSTGGRQGLMSAQRFPEDYDGIVAIAPAINWADFLVAELWPQVMMKKAGYYPPSCEFDALQQAAISQCDALDGIKDGLIAAPGLCNFDATTVIGKPYDCEGSERKISAEAAEVANAIWRGPQRDGKREWYGNTHETPASIPLFGPLAGIAVTSCDAENRDCKPSPFAISADYVKNFVMKDPDFDVASMTEDDYWRVLGKSRREFGSIMGTDDPDLSEFKAAGGKMMSWHGLADQLIPPNGTVDYYERVRALDSEVRDFYRYFEAPGVYHCISGPGAIPSGALDAVVKWVEEGIPPDSLLATSSAPGSSAGEVSERLLCPYPEVAVYRGGDAGQAGSFECREGFGEIVEGRKVGHGEL</sequence>
<dbReference type="EMBL" id="RIBY02000302">
    <property type="protein sequence ID" value="KAH9844546.1"/>
    <property type="molecule type" value="Genomic_DNA"/>
</dbReference>
<keyword evidence="4 8" id="KW-0732">Signal</keyword>
<keyword evidence="5 8" id="KW-0378">Hydrolase</keyword>
<keyword evidence="2" id="KW-0719">Serine esterase</keyword>
<name>A0A9W7SZL8_9PEZI</name>
<dbReference type="Gene3D" id="3.40.50.1820">
    <property type="entry name" value="alpha/beta hydrolase"/>
    <property type="match status" value="1"/>
</dbReference>
<gene>
    <name evidence="9" type="ORF">Tdes44962_MAKER07304</name>
</gene>
<evidence type="ECO:0000256" key="8">
    <source>
        <dbReference type="RuleBase" id="RU361238"/>
    </source>
</evidence>
<dbReference type="GO" id="GO:0046872">
    <property type="term" value="F:metal ion binding"/>
    <property type="evidence" value="ECO:0007669"/>
    <property type="project" value="UniProtKB-KW"/>
</dbReference>
<dbReference type="SUPFAM" id="SSF53474">
    <property type="entry name" value="alpha/beta-Hydrolases"/>
    <property type="match status" value="1"/>
</dbReference>
<reference evidence="9 10" key="2">
    <citation type="journal article" date="2021" name="Curr. Genet.">
        <title>Genetic response to nitrogen starvation in the aggressive Eucalyptus foliar pathogen Teratosphaeria destructans.</title>
        <authorList>
            <person name="Havenga M."/>
            <person name="Wingfield B.D."/>
            <person name="Wingfield M.J."/>
            <person name="Dreyer L.L."/>
            <person name="Roets F."/>
            <person name="Aylward J."/>
        </authorList>
    </citation>
    <scope>NUCLEOTIDE SEQUENCE [LARGE SCALE GENOMIC DNA]</scope>
    <source>
        <strain evidence="9">CMW44962</strain>
    </source>
</reference>
<dbReference type="GO" id="GO:0030600">
    <property type="term" value="F:feruloyl esterase activity"/>
    <property type="evidence" value="ECO:0007669"/>
    <property type="project" value="UniProtKB-ARBA"/>
</dbReference>
<comment type="caution">
    <text evidence="9">The sequence shown here is derived from an EMBL/GenBank/DDBJ whole genome shotgun (WGS) entry which is preliminary data.</text>
</comment>
<organism evidence="9 10">
    <name type="scientific">Teratosphaeria destructans</name>
    <dbReference type="NCBI Taxonomy" id="418781"/>
    <lineage>
        <taxon>Eukaryota</taxon>
        <taxon>Fungi</taxon>
        <taxon>Dikarya</taxon>
        <taxon>Ascomycota</taxon>
        <taxon>Pezizomycotina</taxon>
        <taxon>Dothideomycetes</taxon>
        <taxon>Dothideomycetidae</taxon>
        <taxon>Mycosphaerellales</taxon>
        <taxon>Teratosphaeriaceae</taxon>
        <taxon>Teratosphaeria</taxon>
    </lineage>
</organism>
<keyword evidence="6" id="KW-0106">Calcium</keyword>
<keyword evidence="7" id="KW-1015">Disulfide bond</keyword>
<proteinExistence type="inferred from homology"/>
<evidence type="ECO:0000256" key="2">
    <source>
        <dbReference type="ARBA" id="ARBA00022487"/>
    </source>
</evidence>
<dbReference type="OrthoDB" id="3039123at2759"/>
<dbReference type="AlphaFoldDB" id="A0A9W7SZL8"/>
<keyword evidence="3" id="KW-0479">Metal-binding</keyword>
<dbReference type="Pfam" id="PF07519">
    <property type="entry name" value="Tannase"/>
    <property type="match status" value="1"/>
</dbReference>
<evidence type="ECO:0000313" key="9">
    <source>
        <dbReference type="EMBL" id="KAH9844546.1"/>
    </source>
</evidence>
<evidence type="ECO:0000256" key="6">
    <source>
        <dbReference type="ARBA" id="ARBA00022837"/>
    </source>
</evidence>
<dbReference type="EC" id="3.1.1.-" evidence="8"/>
<keyword evidence="10" id="KW-1185">Reference proteome</keyword>
<evidence type="ECO:0000256" key="1">
    <source>
        <dbReference type="ARBA" id="ARBA00006249"/>
    </source>
</evidence>
<feature type="signal peptide" evidence="8">
    <location>
        <begin position="1"/>
        <end position="19"/>
    </location>
</feature>
<reference evidence="9 10" key="1">
    <citation type="journal article" date="2018" name="IMA Fungus">
        <title>IMA Genome-F 10: Nine draft genome sequences of Claviceps purpurea s.lat., including C. arundinis, C. humidiphila, and C. cf. spartinae, pseudomolecules for the pitch canker pathogen Fusarium circinatum, draft genome of Davidsoniella eucalypti, Grosmannia galeiformis, Quambalaria eucalypti, and Teratosphaeria destructans.</title>
        <authorList>
            <person name="Wingfield B.D."/>
            <person name="Liu M."/>
            <person name="Nguyen H.D."/>
            <person name="Lane F.A."/>
            <person name="Morgan S.W."/>
            <person name="De Vos L."/>
            <person name="Wilken P.M."/>
            <person name="Duong T.A."/>
            <person name="Aylward J."/>
            <person name="Coetzee M.P."/>
            <person name="Dadej K."/>
            <person name="De Beer Z.W."/>
            <person name="Findlay W."/>
            <person name="Havenga M."/>
            <person name="Kolarik M."/>
            <person name="Menzies J.G."/>
            <person name="Naidoo K."/>
            <person name="Pochopski O."/>
            <person name="Shoukouhi P."/>
            <person name="Santana Q.C."/>
            <person name="Seifert K.A."/>
            <person name="Soal N."/>
            <person name="Steenkamp E.T."/>
            <person name="Tatham C.T."/>
            <person name="van der Nest M.A."/>
            <person name="Wingfield M.J."/>
        </authorList>
    </citation>
    <scope>NUCLEOTIDE SEQUENCE [LARGE SCALE GENOMIC DNA]</scope>
    <source>
        <strain evidence="9">CMW44962</strain>
    </source>
</reference>
<accession>A0A9W7SZL8</accession>